<dbReference type="RefSeq" id="WP_162657879.1">
    <property type="nucleotide sequence ID" value="NZ_LR593887.1"/>
</dbReference>
<organism evidence="4">
    <name type="scientific">Tuwongella immobilis</name>
    <dbReference type="NCBI Taxonomy" id="692036"/>
    <lineage>
        <taxon>Bacteria</taxon>
        <taxon>Pseudomonadati</taxon>
        <taxon>Planctomycetota</taxon>
        <taxon>Planctomycetia</taxon>
        <taxon>Gemmatales</taxon>
        <taxon>Gemmataceae</taxon>
        <taxon>Tuwongella</taxon>
    </lineage>
</organism>
<dbReference type="GO" id="GO:0008299">
    <property type="term" value="P:isoprenoid biosynthetic process"/>
    <property type="evidence" value="ECO:0007669"/>
    <property type="project" value="InterPro"/>
</dbReference>
<evidence type="ECO:0000313" key="5">
    <source>
        <dbReference type="Proteomes" id="UP000464378"/>
    </source>
</evidence>
<dbReference type="PANTHER" id="PTHR12001:SF44">
    <property type="entry name" value="GERANYLGERANYL PYROPHOSPHATE SYNTHASE"/>
    <property type="match status" value="1"/>
</dbReference>
<dbReference type="Pfam" id="PF00348">
    <property type="entry name" value="polyprenyl_synt"/>
    <property type="match status" value="1"/>
</dbReference>
<dbReference type="InParanoid" id="A0A6C2YMY5"/>
<dbReference type="GO" id="GO:0046872">
    <property type="term" value="F:metal ion binding"/>
    <property type="evidence" value="ECO:0007669"/>
    <property type="project" value="UniProtKB-KW"/>
</dbReference>
<dbReference type="InterPro" id="IPR000092">
    <property type="entry name" value="Polyprenyl_synt"/>
</dbReference>
<proteinExistence type="inferred from homology"/>
<reference evidence="4" key="1">
    <citation type="submission" date="2019-04" db="EMBL/GenBank/DDBJ databases">
        <authorList>
            <consortium name="Science for Life Laboratories"/>
        </authorList>
    </citation>
    <scope>NUCLEOTIDE SEQUENCE</scope>
    <source>
        <strain evidence="4">MBLW1</strain>
    </source>
</reference>
<dbReference type="GO" id="GO:0004659">
    <property type="term" value="F:prenyltransferase activity"/>
    <property type="evidence" value="ECO:0007669"/>
    <property type="project" value="InterPro"/>
</dbReference>
<dbReference type="InterPro" id="IPR008949">
    <property type="entry name" value="Isoprenoid_synthase_dom_sf"/>
</dbReference>
<dbReference type="EMBL" id="LR586016">
    <property type="protein sequence ID" value="VIP02737.1"/>
    <property type="molecule type" value="Genomic_DNA"/>
</dbReference>
<keyword evidence="1" id="KW-0479">Metal-binding</keyword>
<dbReference type="Gene3D" id="1.10.600.10">
    <property type="entry name" value="Farnesyl Diphosphate Synthase"/>
    <property type="match status" value="1"/>
</dbReference>
<sequence length="343" mass="37656">MMLTQARSIDSQTSPVRNHSTLDQLLQSIQPAPQGIPQSLWKSALAGPITEFLTRPGKQFRHRFVELAWQLGGQADSPPPILGWVVELLHAGSLIVDDIQDDSLQRRGRPALHRQIGLPLALNAGNWLYFWPMKLIRESHFDPSVESRLIACCLDTIQRCHEGQALDLAAKIGELHPSEIRPVVQTISAWKTGSLMALAGSLGAIAADAPPETFHALEQFGEHLGIALQMQNDLSELTGAAGPLKHPEDLIHGRATWPWAWAAERLPSAQFDWLQLRAAKLTQGIGCAATLADDLLAALGSSPARLVRDWLDSAWANLTETLPDSPAMQALHAEIKRLETRYV</sequence>
<dbReference type="PROSITE" id="PS00723">
    <property type="entry name" value="POLYPRENYL_SYNTHASE_1"/>
    <property type="match status" value="1"/>
</dbReference>
<evidence type="ECO:0000256" key="2">
    <source>
        <dbReference type="ARBA" id="ARBA00022842"/>
    </source>
</evidence>
<protein>
    <submittedName>
        <fullName evidence="4">Uncharacterized protein</fullName>
    </submittedName>
</protein>
<keyword evidence="5" id="KW-1185">Reference proteome</keyword>
<dbReference type="SUPFAM" id="SSF48576">
    <property type="entry name" value="Terpenoid synthases"/>
    <property type="match status" value="1"/>
</dbReference>
<gene>
    <name evidence="4" type="ORF">GMBLW1_12230</name>
</gene>
<dbReference type="AlphaFoldDB" id="A0A6C2YMY5"/>
<name>A0A6C2YMY5_9BACT</name>
<keyword evidence="3" id="KW-0808">Transferase</keyword>
<dbReference type="Proteomes" id="UP000464378">
    <property type="component" value="Chromosome"/>
</dbReference>
<evidence type="ECO:0000313" key="4">
    <source>
        <dbReference type="EMBL" id="VIP02737.1"/>
    </source>
</evidence>
<evidence type="ECO:0000256" key="3">
    <source>
        <dbReference type="RuleBase" id="RU004466"/>
    </source>
</evidence>
<dbReference type="SFLD" id="SFLDS00005">
    <property type="entry name" value="Isoprenoid_Synthase_Type_I"/>
    <property type="match status" value="1"/>
</dbReference>
<comment type="similarity">
    <text evidence="3">Belongs to the FPP/GGPP synthase family.</text>
</comment>
<keyword evidence="2" id="KW-0460">Magnesium</keyword>
<evidence type="ECO:0000256" key="1">
    <source>
        <dbReference type="ARBA" id="ARBA00022723"/>
    </source>
</evidence>
<dbReference type="PANTHER" id="PTHR12001">
    <property type="entry name" value="GERANYLGERANYL PYROPHOSPHATE SYNTHASE"/>
    <property type="match status" value="1"/>
</dbReference>
<dbReference type="KEGG" id="tim:GMBLW1_12230"/>
<accession>A0A6C2YMY5</accession>
<dbReference type="InterPro" id="IPR033749">
    <property type="entry name" value="Polyprenyl_synt_CS"/>
</dbReference>
<dbReference type="EMBL" id="LR593887">
    <property type="protein sequence ID" value="VTS02301.1"/>
    <property type="molecule type" value="Genomic_DNA"/>
</dbReference>